<evidence type="ECO:0000313" key="4">
    <source>
        <dbReference type="EMBL" id="OGC53424.1"/>
    </source>
</evidence>
<dbReference type="Proteomes" id="UP000178127">
    <property type="component" value="Unassembled WGS sequence"/>
</dbReference>
<dbReference type="Gene3D" id="3.40.50.2300">
    <property type="match status" value="1"/>
</dbReference>
<dbReference type="Pfam" id="PF00072">
    <property type="entry name" value="Response_reg"/>
    <property type="match status" value="1"/>
</dbReference>
<reference evidence="4 5" key="1">
    <citation type="journal article" date="2016" name="Nat. Commun.">
        <title>Thousands of microbial genomes shed light on interconnected biogeochemical processes in an aquifer system.</title>
        <authorList>
            <person name="Anantharaman K."/>
            <person name="Brown C.T."/>
            <person name="Hug L.A."/>
            <person name="Sharon I."/>
            <person name="Castelle C.J."/>
            <person name="Probst A.J."/>
            <person name="Thomas B.C."/>
            <person name="Singh A."/>
            <person name="Wilkins M.J."/>
            <person name="Karaoz U."/>
            <person name="Brodie E.L."/>
            <person name="Williams K.H."/>
            <person name="Hubbard S.S."/>
            <person name="Banfield J.F."/>
        </authorList>
    </citation>
    <scope>NUCLEOTIDE SEQUENCE [LARGE SCALE GENOMIC DNA]</scope>
</reference>
<dbReference type="EMBL" id="MEVD01000014">
    <property type="protein sequence ID" value="OGC53424.1"/>
    <property type="molecule type" value="Genomic_DNA"/>
</dbReference>
<keyword evidence="1 2" id="KW-0597">Phosphoprotein</keyword>
<dbReference type="AlphaFoldDB" id="A0A1F4V8F7"/>
<dbReference type="InterPro" id="IPR001789">
    <property type="entry name" value="Sig_transdc_resp-reg_receiver"/>
</dbReference>
<dbReference type="PROSITE" id="PS50110">
    <property type="entry name" value="RESPONSE_REGULATORY"/>
    <property type="match status" value="1"/>
</dbReference>
<evidence type="ECO:0000256" key="1">
    <source>
        <dbReference type="ARBA" id="ARBA00022553"/>
    </source>
</evidence>
<comment type="caution">
    <text evidence="4">The sequence shown here is derived from an EMBL/GenBank/DDBJ whole genome shotgun (WGS) entry which is preliminary data.</text>
</comment>
<sequence length="124" mass="14255">MEKIAKKILVIEDEHDLTTAYWVRLTNLGYKVEFAYDGLEALEKLKHFRPDLIVLDLLLPRLDGFKFLEALKADSNTSQLPVIVVTVRDDPADKKRCTDMGVIDFIIKTDVSLEQMVNKIQSYL</sequence>
<name>A0A1F4V8F7_UNCKA</name>
<dbReference type="STRING" id="1802620.A3D91_00125"/>
<protein>
    <recommendedName>
        <fullName evidence="3">Response regulatory domain-containing protein</fullName>
    </recommendedName>
</protein>
<evidence type="ECO:0000259" key="3">
    <source>
        <dbReference type="PROSITE" id="PS50110"/>
    </source>
</evidence>
<feature type="modified residue" description="4-aspartylphosphate" evidence="2">
    <location>
        <position position="56"/>
    </location>
</feature>
<dbReference type="PANTHER" id="PTHR44591">
    <property type="entry name" value="STRESS RESPONSE REGULATOR PROTEIN 1"/>
    <property type="match status" value="1"/>
</dbReference>
<dbReference type="PANTHER" id="PTHR44591:SF3">
    <property type="entry name" value="RESPONSE REGULATORY DOMAIN-CONTAINING PROTEIN"/>
    <property type="match status" value="1"/>
</dbReference>
<dbReference type="SUPFAM" id="SSF52172">
    <property type="entry name" value="CheY-like"/>
    <property type="match status" value="1"/>
</dbReference>
<accession>A0A1F4V8F7</accession>
<dbReference type="InterPro" id="IPR011006">
    <property type="entry name" value="CheY-like_superfamily"/>
</dbReference>
<evidence type="ECO:0000313" key="5">
    <source>
        <dbReference type="Proteomes" id="UP000178127"/>
    </source>
</evidence>
<gene>
    <name evidence="4" type="ORF">A3D91_00125</name>
</gene>
<feature type="domain" description="Response regulatory" evidence="3">
    <location>
        <begin position="7"/>
        <end position="124"/>
    </location>
</feature>
<evidence type="ECO:0000256" key="2">
    <source>
        <dbReference type="PROSITE-ProRule" id="PRU00169"/>
    </source>
</evidence>
<dbReference type="SMART" id="SM00448">
    <property type="entry name" value="REC"/>
    <property type="match status" value="1"/>
</dbReference>
<proteinExistence type="predicted"/>
<dbReference type="GO" id="GO:0000160">
    <property type="term" value="P:phosphorelay signal transduction system"/>
    <property type="evidence" value="ECO:0007669"/>
    <property type="project" value="InterPro"/>
</dbReference>
<dbReference type="InterPro" id="IPR050595">
    <property type="entry name" value="Bact_response_regulator"/>
</dbReference>
<organism evidence="4 5">
    <name type="scientific">candidate division WWE3 bacterium RIFCSPHIGHO2_02_FULL_38_14</name>
    <dbReference type="NCBI Taxonomy" id="1802620"/>
    <lineage>
        <taxon>Bacteria</taxon>
        <taxon>Katanobacteria</taxon>
    </lineage>
</organism>